<evidence type="ECO:0000256" key="4">
    <source>
        <dbReference type="ARBA" id="ARBA00013346"/>
    </source>
</evidence>
<dbReference type="RefSeq" id="WP_237405049.1">
    <property type="nucleotide sequence ID" value="NZ_AP018365.1"/>
</dbReference>
<name>A0A7U3VRU1_9ACTN</name>
<evidence type="ECO:0000256" key="6">
    <source>
        <dbReference type="ARBA" id="ARBA00022603"/>
    </source>
</evidence>
<evidence type="ECO:0000256" key="9">
    <source>
        <dbReference type="ARBA" id="ARBA00030757"/>
    </source>
</evidence>
<comment type="similarity">
    <text evidence="2">Belongs to the methyltransferase superfamily. L-isoaspartyl/D-aspartyl protein methyltransferase family.</text>
</comment>
<evidence type="ECO:0000256" key="8">
    <source>
        <dbReference type="ARBA" id="ARBA00022691"/>
    </source>
</evidence>
<evidence type="ECO:0000256" key="11">
    <source>
        <dbReference type="ARBA" id="ARBA00031350"/>
    </source>
</evidence>
<keyword evidence="7 13" id="KW-0808">Transferase</keyword>
<keyword evidence="6 13" id="KW-0489">Methyltransferase</keyword>
<comment type="subcellular location">
    <subcellularLocation>
        <location evidence="1">Cytoplasm</location>
    </subcellularLocation>
</comment>
<evidence type="ECO:0000313" key="13">
    <source>
        <dbReference type="EMBL" id="BBB01166.1"/>
    </source>
</evidence>
<dbReference type="GO" id="GO:0005737">
    <property type="term" value="C:cytoplasm"/>
    <property type="evidence" value="ECO:0007669"/>
    <property type="project" value="UniProtKB-SubCell"/>
</dbReference>
<dbReference type="PANTHER" id="PTHR11579:SF0">
    <property type="entry name" value="PROTEIN-L-ISOASPARTATE(D-ASPARTATE) O-METHYLTRANSFERASE"/>
    <property type="match status" value="1"/>
</dbReference>
<reference evidence="13 14" key="1">
    <citation type="journal article" date="2010" name="J. Bacteriol.">
        <title>Biochemical characterization of a novel indole prenyltransferase from Streptomyces sp. SN-593.</title>
        <authorList>
            <person name="Takahashi S."/>
            <person name="Takagi H."/>
            <person name="Toyoda A."/>
            <person name="Uramoto M."/>
            <person name="Nogawa T."/>
            <person name="Ueki M."/>
            <person name="Sakaki Y."/>
            <person name="Osada H."/>
        </authorList>
    </citation>
    <scope>NUCLEOTIDE SEQUENCE [LARGE SCALE GENOMIC DNA]</scope>
    <source>
        <strain evidence="13 14">SN-593</strain>
    </source>
</reference>
<dbReference type="InterPro" id="IPR007474">
    <property type="entry name" value="ApaG_domain"/>
</dbReference>
<dbReference type="PROSITE" id="PS51087">
    <property type="entry name" value="APAG"/>
    <property type="match status" value="1"/>
</dbReference>
<evidence type="ECO:0000256" key="1">
    <source>
        <dbReference type="ARBA" id="ARBA00004496"/>
    </source>
</evidence>
<sequence length="400" mass="43357">MTRSTRDDGRPSSAELGRLLVEKGALTPDWGPAFAAVPRTGFLPEVMWPHDRDTGRATAVSRTDDPDAWHAYADSDVPIVTQWDDGEHQGAEPGVVFTSSSSMPGLVFSMLADLDVRPGQRVLEIGAGTGWNAALLAHRLGAENVVTVEVDPAVARSAREALRRAGYGEVEVVTGDGLLGHPPRAPYARVIATVGLRGGLMTWVRQTTPGGVILVPWGTYYGFSEATARLVVAEDGRSASGRFTQPVNFMRLRSQRFAYPRHSAYVPAGAASGASTSTTRITEAELLPDSTAVVEFALGLRVRDCTHVADRKREGRRPVWFYGLTDRSWAVVVFRDDRGTATVHQSGPRRLWDEVEAAYRWWEDRGRPGFPRFGLTVSAAGEDAWLDSPLNLVAPAAGPA</sequence>
<feature type="domain" description="ApaG" evidence="12">
    <location>
        <begin position="108"/>
        <end position="259"/>
    </location>
</feature>
<evidence type="ECO:0000313" key="14">
    <source>
        <dbReference type="Proteomes" id="UP000595703"/>
    </source>
</evidence>
<dbReference type="PANTHER" id="PTHR11579">
    <property type="entry name" value="PROTEIN-L-ISOASPARTATE O-METHYLTRANSFERASE"/>
    <property type="match status" value="1"/>
</dbReference>
<accession>A0A7U3VRU1</accession>
<reference evidence="13 14" key="3">
    <citation type="journal article" date="2011" name="Nat. Chem. Biol.">
        <title>Reveromycin A biosynthesis uses RevG and RevJ for stereospecific spiroacetal formation.</title>
        <authorList>
            <person name="Takahashi S."/>
            <person name="Toyoda A."/>
            <person name="Sekiyama Y."/>
            <person name="Takagi H."/>
            <person name="Nogawa T."/>
            <person name="Uramoto M."/>
            <person name="Suzuki R."/>
            <person name="Koshino H."/>
            <person name="Kumano T."/>
            <person name="Panthee S."/>
            <person name="Dairi T."/>
            <person name="Ishikawa J."/>
            <person name="Ikeda H."/>
            <person name="Sakaki Y."/>
            <person name="Osada H."/>
        </authorList>
    </citation>
    <scope>NUCLEOTIDE SEQUENCE [LARGE SCALE GENOMIC DNA]</scope>
    <source>
        <strain evidence="13 14">SN-593</strain>
    </source>
</reference>
<reference evidence="13 14" key="4">
    <citation type="journal article" date="2020" name="Sci. Rep.">
        <title>beta-carboline chemical signals induce reveromycin production through a LuxR family regulator in Streptomyces sp. SN-593.</title>
        <authorList>
            <person name="Panthee S."/>
            <person name="Kito N."/>
            <person name="Hayashi T."/>
            <person name="Shimizu T."/>
            <person name="Ishikawa J."/>
            <person name="Hamamoto H."/>
            <person name="Osada H."/>
            <person name="Takahashi S."/>
        </authorList>
    </citation>
    <scope>NUCLEOTIDE SEQUENCE [LARGE SCALE GENOMIC DNA]</scope>
    <source>
        <strain evidence="13 14">SN-593</strain>
    </source>
</reference>
<dbReference type="KEGG" id="arev:RVR_8440"/>
<dbReference type="Gene3D" id="3.40.50.150">
    <property type="entry name" value="Vaccinia Virus protein VP39"/>
    <property type="match status" value="1"/>
</dbReference>
<evidence type="ECO:0000256" key="10">
    <source>
        <dbReference type="ARBA" id="ARBA00031323"/>
    </source>
</evidence>
<dbReference type="SUPFAM" id="SSF53335">
    <property type="entry name" value="S-adenosyl-L-methionine-dependent methyltransferases"/>
    <property type="match status" value="1"/>
</dbReference>
<evidence type="ECO:0000259" key="12">
    <source>
        <dbReference type="PROSITE" id="PS51087"/>
    </source>
</evidence>
<dbReference type="Pfam" id="PF01135">
    <property type="entry name" value="PCMT"/>
    <property type="match status" value="1"/>
</dbReference>
<dbReference type="InterPro" id="IPR029063">
    <property type="entry name" value="SAM-dependent_MTases_sf"/>
</dbReference>
<keyword evidence="8" id="KW-0949">S-adenosyl-L-methionine</keyword>
<dbReference type="Proteomes" id="UP000595703">
    <property type="component" value="Chromosome"/>
</dbReference>
<evidence type="ECO:0000256" key="7">
    <source>
        <dbReference type="ARBA" id="ARBA00022679"/>
    </source>
</evidence>
<proteinExistence type="inferred from homology"/>
<dbReference type="EC" id="2.1.1.77" evidence="3"/>
<dbReference type="GO" id="GO:0032259">
    <property type="term" value="P:methylation"/>
    <property type="evidence" value="ECO:0007669"/>
    <property type="project" value="UniProtKB-KW"/>
</dbReference>
<keyword evidence="14" id="KW-1185">Reference proteome</keyword>
<evidence type="ECO:0000256" key="2">
    <source>
        <dbReference type="ARBA" id="ARBA00005369"/>
    </source>
</evidence>
<dbReference type="GO" id="GO:0004719">
    <property type="term" value="F:protein-L-isoaspartate (D-aspartate) O-methyltransferase activity"/>
    <property type="evidence" value="ECO:0007669"/>
    <property type="project" value="UniProtKB-EC"/>
</dbReference>
<gene>
    <name evidence="13" type="ORF">RVR_8440</name>
</gene>
<protein>
    <recommendedName>
        <fullName evidence="4">Protein-L-isoaspartate O-methyltransferase</fullName>
        <ecNumber evidence="3">2.1.1.77</ecNumber>
    </recommendedName>
    <alternativeName>
        <fullName evidence="11">L-isoaspartyl protein carboxyl methyltransferase</fullName>
    </alternativeName>
    <alternativeName>
        <fullName evidence="9">Protein L-isoaspartyl methyltransferase</fullName>
    </alternativeName>
    <alternativeName>
        <fullName evidence="10">Protein-beta-aspartate methyltransferase</fullName>
    </alternativeName>
</protein>
<dbReference type="AlphaFoldDB" id="A0A7U3VRU1"/>
<evidence type="ECO:0000256" key="3">
    <source>
        <dbReference type="ARBA" id="ARBA00011890"/>
    </source>
</evidence>
<reference evidence="13 14" key="2">
    <citation type="journal article" date="2011" name="J. Antibiot.">
        <title>Furaquinocins I and J: novel polyketide isoprenoid hybrid compounds from Streptomyces reveromyceticus SN-593.</title>
        <authorList>
            <person name="Panthee S."/>
            <person name="Takahashi S."/>
            <person name="Takagi H."/>
            <person name="Nogawa T."/>
            <person name="Oowada E."/>
            <person name="Uramoto M."/>
            <person name="Osada H."/>
        </authorList>
    </citation>
    <scope>NUCLEOTIDE SEQUENCE [LARGE SCALE GENOMIC DNA]</scope>
    <source>
        <strain evidence="13 14">SN-593</strain>
    </source>
</reference>
<organism evidence="13 14">
    <name type="scientific">Actinacidiphila reveromycinica</name>
    <dbReference type="NCBI Taxonomy" id="659352"/>
    <lineage>
        <taxon>Bacteria</taxon>
        <taxon>Bacillati</taxon>
        <taxon>Actinomycetota</taxon>
        <taxon>Actinomycetes</taxon>
        <taxon>Kitasatosporales</taxon>
        <taxon>Streptomycetaceae</taxon>
        <taxon>Actinacidiphila</taxon>
    </lineage>
</organism>
<dbReference type="CDD" id="cd02440">
    <property type="entry name" value="AdoMet_MTases"/>
    <property type="match status" value="1"/>
</dbReference>
<dbReference type="EMBL" id="AP018365">
    <property type="protein sequence ID" value="BBB01166.1"/>
    <property type="molecule type" value="Genomic_DNA"/>
</dbReference>
<keyword evidence="5" id="KW-0963">Cytoplasm</keyword>
<evidence type="ECO:0000256" key="5">
    <source>
        <dbReference type="ARBA" id="ARBA00022490"/>
    </source>
</evidence>
<dbReference type="InterPro" id="IPR000682">
    <property type="entry name" value="PCMT"/>
</dbReference>